<dbReference type="PROSITE" id="PS51257">
    <property type="entry name" value="PROKAR_LIPOPROTEIN"/>
    <property type="match status" value="1"/>
</dbReference>
<feature type="transmembrane region" description="Helical" evidence="15">
    <location>
        <begin position="99"/>
        <end position="121"/>
    </location>
</feature>
<keyword evidence="8 15" id="KW-0812">Transmembrane</keyword>
<evidence type="ECO:0000256" key="3">
    <source>
        <dbReference type="ARBA" id="ARBA00017053"/>
    </source>
</evidence>
<keyword evidence="4" id="KW-0813">Transport</keyword>
<comment type="similarity">
    <text evidence="2">Belongs to the MerT family.</text>
</comment>
<accession>A0A0N9U2S8</accession>
<protein>
    <recommendedName>
        <fullName evidence="3">Mercuric transport protein MerT</fullName>
    </recommendedName>
    <alternativeName>
        <fullName evidence="13">Mercury ion transport protein</fullName>
    </alternativeName>
</protein>
<evidence type="ECO:0000313" key="17">
    <source>
        <dbReference type="Proteomes" id="UP000058074"/>
    </source>
</evidence>
<evidence type="ECO:0000256" key="7">
    <source>
        <dbReference type="ARBA" id="ARBA00022519"/>
    </source>
</evidence>
<keyword evidence="6" id="KW-1003">Cell membrane</keyword>
<keyword evidence="7" id="KW-0997">Cell inner membrane</keyword>
<evidence type="ECO:0000256" key="8">
    <source>
        <dbReference type="ARBA" id="ARBA00022692"/>
    </source>
</evidence>
<reference evidence="16 17" key="1">
    <citation type="journal article" date="2015" name="Genome Announc.">
        <title>Complete Genome Sequence of Polypropylene Glycol- and Polyethylene Glycol-Degrading Sphingopyxis macrogoltabida Strain EY-1.</title>
        <authorList>
            <person name="Ohtsubo Y."/>
            <person name="Nagata Y."/>
            <person name="Numata M."/>
            <person name="Tsuchikane K."/>
            <person name="Hosoyama A."/>
            <person name="Yamazoe A."/>
            <person name="Tsuda M."/>
            <person name="Fujita N."/>
            <person name="Kawai F."/>
        </authorList>
    </citation>
    <scope>NUCLEOTIDE SEQUENCE [LARGE SCALE GENOMIC DNA]</scope>
    <source>
        <strain evidence="16 17">EY-1</strain>
    </source>
</reference>
<keyword evidence="10" id="KW-0476">Mercury</keyword>
<keyword evidence="12 15" id="KW-0472">Membrane</keyword>
<dbReference type="PATRIC" id="fig|33050.5.peg.500"/>
<keyword evidence="9" id="KW-0479">Metal-binding</keyword>
<evidence type="ECO:0000256" key="14">
    <source>
        <dbReference type="ARBA" id="ARBA00045720"/>
    </source>
</evidence>
<dbReference type="Proteomes" id="UP000058074">
    <property type="component" value="Chromosome"/>
</dbReference>
<evidence type="ECO:0000256" key="4">
    <source>
        <dbReference type="ARBA" id="ARBA00022448"/>
    </source>
</evidence>
<evidence type="ECO:0000256" key="10">
    <source>
        <dbReference type="ARBA" id="ARBA00022914"/>
    </source>
</evidence>
<dbReference type="AlphaFoldDB" id="A0A0N9U2S8"/>
<evidence type="ECO:0000256" key="15">
    <source>
        <dbReference type="SAM" id="Phobius"/>
    </source>
</evidence>
<evidence type="ECO:0000256" key="1">
    <source>
        <dbReference type="ARBA" id="ARBA00004429"/>
    </source>
</evidence>
<evidence type="ECO:0000256" key="6">
    <source>
        <dbReference type="ARBA" id="ARBA00022475"/>
    </source>
</evidence>
<evidence type="ECO:0000256" key="2">
    <source>
        <dbReference type="ARBA" id="ARBA00008224"/>
    </source>
</evidence>
<dbReference type="RefSeq" id="WP_011542782.1">
    <property type="nucleotide sequence ID" value="NZ_CP012700.1"/>
</dbReference>
<comment type="subcellular location">
    <subcellularLocation>
        <location evidence="1">Cell inner membrane</location>
        <topology evidence="1">Multi-pass membrane protein</topology>
    </subcellularLocation>
</comment>
<organism evidence="16 17">
    <name type="scientific">Sphingopyxis macrogoltabida</name>
    <name type="common">Sphingomonas macrogoltabidus</name>
    <dbReference type="NCBI Taxonomy" id="33050"/>
    <lineage>
        <taxon>Bacteria</taxon>
        <taxon>Pseudomonadati</taxon>
        <taxon>Pseudomonadota</taxon>
        <taxon>Alphaproteobacteria</taxon>
        <taxon>Sphingomonadales</taxon>
        <taxon>Sphingomonadaceae</taxon>
        <taxon>Sphingopyxis</taxon>
    </lineage>
</organism>
<evidence type="ECO:0000256" key="13">
    <source>
        <dbReference type="ARBA" id="ARBA00030934"/>
    </source>
</evidence>
<evidence type="ECO:0000313" key="16">
    <source>
        <dbReference type="EMBL" id="ALH79262.1"/>
    </source>
</evidence>
<dbReference type="Gene3D" id="1.10.287.910">
    <property type="entry name" value="bacterial mercury transporter, merf"/>
    <property type="match status" value="1"/>
</dbReference>
<dbReference type="KEGG" id="smag:AN936_02395"/>
<dbReference type="GO" id="GO:0005886">
    <property type="term" value="C:plasma membrane"/>
    <property type="evidence" value="ECO:0007669"/>
    <property type="project" value="UniProtKB-SubCell"/>
</dbReference>
<evidence type="ECO:0000256" key="5">
    <source>
        <dbReference type="ARBA" id="ARBA00022466"/>
    </source>
</evidence>
<dbReference type="GO" id="GO:0015097">
    <property type="term" value="F:mercury ion transmembrane transporter activity"/>
    <property type="evidence" value="ECO:0007669"/>
    <property type="project" value="InterPro"/>
</dbReference>
<evidence type="ECO:0000256" key="12">
    <source>
        <dbReference type="ARBA" id="ARBA00023136"/>
    </source>
</evidence>
<dbReference type="InterPro" id="IPR003457">
    <property type="entry name" value="Transprt_MerT"/>
</dbReference>
<feature type="transmembrane region" description="Helical" evidence="15">
    <location>
        <begin position="12"/>
        <end position="37"/>
    </location>
</feature>
<keyword evidence="5" id="KW-0475">Mercuric resistance</keyword>
<dbReference type="Pfam" id="PF02411">
    <property type="entry name" value="MerT"/>
    <property type="match status" value="1"/>
</dbReference>
<evidence type="ECO:0000256" key="11">
    <source>
        <dbReference type="ARBA" id="ARBA00022989"/>
    </source>
</evidence>
<name>A0A0N9U2S8_SPHMC</name>
<proteinExistence type="inferred from homology"/>
<dbReference type="GO" id="GO:0046872">
    <property type="term" value="F:metal ion binding"/>
    <property type="evidence" value="ECO:0007669"/>
    <property type="project" value="UniProtKB-KW"/>
</dbReference>
<gene>
    <name evidence="16" type="ORF">AN936_02395</name>
</gene>
<keyword evidence="11 15" id="KW-1133">Transmembrane helix</keyword>
<dbReference type="EMBL" id="CP012700">
    <property type="protein sequence ID" value="ALH79262.1"/>
    <property type="molecule type" value="Genomic_DNA"/>
</dbReference>
<feature type="transmembrane region" description="Helical" evidence="15">
    <location>
        <begin position="57"/>
        <end position="75"/>
    </location>
</feature>
<comment type="function">
    <text evidence="14">Involved in mercury resistance. Probably transfers a mercuric ion from the periplasmic Hg(2+)-binding protein MerP to the cytoplasmic mercuric reductase MerA.</text>
</comment>
<evidence type="ECO:0000256" key="9">
    <source>
        <dbReference type="ARBA" id="ARBA00022723"/>
    </source>
</evidence>
<sequence length="123" mass="12891">MTQPKTASRRGAWIAIVGGSLGALGAASCCIVPLVLFTLGVSGAWIGNLTALAPYQPIFLAVAIAFLAAGFWRIYRQPRVVCAEGECGTPSSNRLAKTALWLATALIGLAVLFPYLAPLFLDL</sequence>